<evidence type="ECO:0000313" key="4">
    <source>
        <dbReference type="EMBL" id="MFC5191500.1"/>
    </source>
</evidence>
<dbReference type="NCBIfam" id="TIGR04131">
    <property type="entry name" value="Bac_Flav_CTERM"/>
    <property type="match status" value="1"/>
</dbReference>
<accession>A0ABW0BWP0</accession>
<dbReference type="InterPro" id="IPR035986">
    <property type="entry name" value="PKD_dom_sf"/>
</dbReference>
<feature type="compositionally biased region" description="Polar residues" evidence="1">
    <location>
        <begin position="433"/>
        <end position="446"/>
    </location>
</feature>
<dbReference type="RefSeq" id="WP_377913611.1">
    <property type="nucleotide sequence ID" value="NZ_JBHSKS010000004.1"/>
</dbReference>
<evidence type="ECO:0000259" key="3">
    <source>
        <dbReference type="PROSITE" id="PS50093"/>
    </source>
</evidence>
<dbReference type="EMBL" id="JBHSKS010000004">
    <property type="protein sequence ID" value="MFC5191500.1"/>
    <property type="molecule type" value="Genomic_DNA"/>
</dbReference>
<dbReference type="InterPro" id="IPR022409">
    <property type="entry name" value="PKD/Chitinase_dom"/>
</dbReference>
<feature type="chain" id="PRO_5046910712" evidence="2">
    <location>
        <begin position="25"/>
        <end position="1144"/>
    </location>
</feature>
<dbReference type="Pfam" id="PF18911">
    <property type="entry name" value="PKD_4"/>
    <property type="match status" value="1"/>
</dbReference>
<evidence type="ECO:0000256" key="2">
    <source>
        <dbReference type="SAM" id="SignalP"/>
    </source>
</evidence>
<dbReference type="InterPro" id="IPR000601">
    <property type="entry name" value="PKD_dom"/>
</dbReference>
<feature type="domain" description="PKD" evidence="3">
    <location>
        <begin position="984"/>
        <end position="1038"/>
    </location>
</feature>
<dbReference type="Pfam" id="PF13585">
    <property type="entry name" value="CHU_C"/>
    <property type="match status" value="1"/>
</dbReference>
<dbReference type="InterPro" id="IPR013783">
    <property type="entry name" value="Ig-like_fold"/>
</dbReference>
<proteinExistence type="predicted"/>
<evidence type="ECO:0000313" key="5">
    <source>
        <dbReference type="Proteomes" id="UP001596163"/>
    </source>
</evidence>
<name>A0ABW0BWP0_9BACT</name>
<dbReference type="Proteomes" id="UP001596163">
    <property type="component" value="Unassembled WGS sequence"/>
</dbReference>
<sequence>MKVRFKYWQVVFLMATIVSFLQQAAFAQSAFKFPSFKNERIQSMDEIWVQVSGKLALCSHSERGSINLTVGGGKPPYTFKWNTNESVQNRTNLNAGTYTVWITDSEGRVHQERIVIQPPFPLVLNPVVKKDATCGSGNDGYAKISVKIGRNDYDPAKPPYQISWSNGLKDVWEANNLAPGTYVVKVADKFNCETSISFEIKAGTAGMSVAESIQNVACASPTSGRINLSVQGGDAPYTYLWSNGSTSKDLIGVSAGIYQVLVKDSKGCSFQGSYTISSPSTIQIGETLTMPSCGSIANGQIKLNITGGTTPYSYLWSNGSTQNQLQNLSPGTYSVKVTDASGCSVEKQYVLSNLSTLTLASFQKQDVTCFGDNRGRIDLNITGASGAIQAAWSDGSTSINRTNLSPGSYTVILKDQYCEISSSFQILGPSEALSATGSPQNPSCSGNDGKITLNPKGGTAPYTFKWSNGSVTKDLSELGQGKYTVDITDKNGCSFQTSFDLVSPMPITIEETLKDPSCAGNSDGTISLKISGGNTPYSYLWSNGSTQPSLQNLAAGTYKVKITDATGCSIEKEFAVKNLSTLALASFQKQDVTCFGINSGKIDLTLSGATGTIQVKWSDGSTAVTRSNLAPGTYSVSIKDQHCEINSNFQISGPQEALSAVAIPVNPSCSGNDGKITLTPKGGTAPYTYKWSNGSVSKDLNGLGQGKFTVDITDKNGCSFRTSVDLVSPLPITIEETLKDPSCAGTPDGAISLKISGGNTPYSYLWSNGSTQSSLQNIAAGTYKVKITDATGCSVEKEYSVKNQSQLTVSILRVDPVSCGGGNDGRIVLAVAGGKGLVKVKWEDGFTGLERTNLKSGTYKVQVSDESNCGISKEVKVEEANPLQARIENAIEMDCDLGQLKGRAWVAISGGKAPYVIKWENGNQTSNEIQFNQSGILKVTVKDALGCQTEVEAKVTFPDYNYQGGARLNFEFRKLNFSSEPEVTIEEQIIFESEISPEFISWEWDFGDGNKSQERNPVHVYKTAGTFEVKLTGMDIYGCSLKELSKVVVTQPEEMMVIPNAFSPNGDNLNDCFIPKMKGVKEFTLQVFNIWGEKLYAGSGLEITGWDGTYKGQMVPGGNYIYRIDYVNWEGIKKSASGSISLIR</sequence>
<keyword evidence="2" id="KW-0732">Signal</keyword>
<evidence type="ECO:0000256" key="1">
    <source>
        <dbReference type="SAM" id="MobiDB-lite"/>
    </source>
</evidence>
<comment type="caution">
    <text evidence="4">The sequence shown here is derived from an EMBL/GenBank/DDBJ whole genome shotgun (WGS) entry which is preliminary data.</text>
</comment>
<dbReference type="Gene3D" id="2.60.40.10">
    <property type="entry name" value="Immunoglobulins"/>
    <property type="match status" value="1"/>
</dbReference>
<dbReference type="PROSITE" id="PS50093">
    <property type="entry name" value="PKD"/>
    <property type="match status" value="1"/>
</dbReference>
<dbReference type="SUPFAM" id="SSF49299">
    <property type="entry name" value="PKD domain"/>
    <property type="match status" value="1"/>
</dbReference>
<reference evidence="5" key="1">
    <citation type="journal article" date="2019" name="Int. J. Syst. Evol. Microbiol.">
        <title>The Global Catalogue of Microorganisms (GCM) 10K type strain sequencing project: providing services to taxonomists for standard genome sequencing and annotation.</title>
        <authorList>
            <consortium name="The Broad Institute Genomics Platform"/>
            <consortium name="The Broad Institute Genome Sequencing Center for Infectious Disease"/>
            <person name="Wu L."/>
            <person name="Ma J."/>
        </authorList>
    </citation>
    <scope>NUCLEOTIDE SEQUENCE [LARGE SCALE GENOMIC DNA]</scope>
    <source>
        <strain evidence="5">CGMCC 1.7030</strain>
    </source>
</reference>
<keyword evidence="5" id="KW-1185">Reference proteome</keyword>
<protein>
    <submittedName>
        <fullName evidence="4">Gliding motility-associated C-terminal domain-containing protein</fullName>
    </submittedName>
</protein>
<feature type="signal peptide" evidence="2">
    <location>
        <begin position="1"/>
        <end position="24"/>
    </location>
</feature>
<gene>
    <name evidence="4" type="ORF">ACFPIK_06950</name>
</gene>
<dbReference type="Pfam" id="PF13573">
    <property type="entry name" value="SprB"/>
    <property type="match status" value="9"/>
</dbReference>
<dbReference type="InterPro" id="IPR025667">
    <property type="entry name" value="SprB_repeat"/>
</dbReference>
<dbReference type="SMART" id="SM00089">
    <property type="entry name" value="PKD"/>
    <property type="match status" value="1"/>
</dbReference>
<organism evidence="4 5">
    <name type="scientific">Algoriphagus aquatilis</name>
    <dbReference type="NCBI Taxonomy" id="490186"/>
    <lineage>
        <taxon>Bacteria</taxon>
        <taxon>Pseudomonadati</taxon>
        <taxon>Bacteroidota</taxon>
        <taxon>Cytophagia</taxon>
        <taxon>Cytophagales</taxon>
        <taxon>Cyclobacteriaceae</taxon>
        <taxon>Algoriphagus</taxon>
    </lineage>
</organism>
<dbReference type="CDD" id="cd00146">
    <property type="entry name" value="PKD"/>
    <property type="match status" value="1"/>
</dbReference>
<dbReference type="Gene3D" id="2.60.40.740">
    <property type="match status" value="5"/>
</dbReference>
<dbReference type="InterPro" id="IPR026341">
    <property type="entry name" value="T9SS_type_B"/>
</dbReference>
<feature type="region of interest" description="Disordered" evidence="1">
    <location>
        <begin position="432"/>
        <end position="452"/>
    </location>
</feature>